<evidence type="ECO:0000259" key="4">
    <source>
        <dbReference type="PROSITE" id="PS01124"/>
    </source>
</evidence>
<dbReference type="PRINTS" id="PR00032">
    <property type="entry name" value="HTHARAC"/>
</dbReference>
<evidence type="ECO:0000256" key="2">
    <source>
        <dbReference type="ARBA" id="ARBA00023125"/>
    </source>
</evidence>
<dbReference type="SUPFAM" id="SSF52317">
    <property type="entry name" value="Class I glutamine amidotransferase-like"/>
    <property type="match status" value="1"/>
</dbReference>
<dbReference type="Proteomes" id="UP000295341">
    <property type="component" value="Unassembled WGS sequence"/>
</dbReference>
<keyword evidence="2" id="KW-0238">DNA-binding</keyword>
<dbReference type="Gene3D" id="3.40.50.880">
    <property type="match status" value="1"/>
</dbReference>
<dbReference type="PANTHER" id="PTHR43130:SF3">
    <property type="entry name" value="HTH-TYPE TRANSCRIPTIONAL REGULATOR RV1931C"/>
    <property type="match status" value="1"/>
</dbReference>
<keyword evidence="1" id="KW-0805">Transcription regulation</keyword>
<gene>
    <name evidence="5" type="ORF">DFR24_3823</name>
</gene>
<comment type="caution">
    <text evidence="5">The sequence shown here is derived from an EMBL/GenBank/DDBJ whole genome shotgun (WGS) entry which is preliminary data.</text>
</comment>
<dbReference type="InterPro" id="IPR009057">
    <property type="entry name" value="Homeodomain-like_sf"/>
</dbReference>
<evidence type="ECO:0000313" key="5">
    <source>
        <dbReference type="EMBL" id="TDU26792.1"/>
    </source>
</evidence>
<dbReference type="PROSITE" id="PS01124">
    <property type="entry name" value="HTH_ARAC_FAMILY_2"/>
    <property type="match status" value="1"/>
</dbReference>
<dbReference type="Pfam" id="PF01965">
    <property type="entry name" value="DJ-1_PfpI"/>
    <property type="match status" value="1"/>
</dbReference>
<name>A0A4R7P0K1_9GAMM</name>
<evidence type="ECO:0000256" key="1">
    <source>
        <dbReference type="ARBA" id="ARBA00023015"/>
    </source>
</evidence>
<dbReference type="InterPro" id="IPR052158">
    <property type="entry name" value="INH-QAR"/>
</dbReference>
<dbReference type="Pfam" id="PF12833">
    <property type="entry name" value="HTH_18"/>
    <property type="match status" value="1"/>
</dbReference>
<evidence type="ECO:0000313" key="6">
    <source>
        <dbReference type="Proteomes" id="UP000295341"/>
    </source>
</evidence>
<protein>
    <submittedName>
        <fullName evidence="5">AraC family transcriptional regulator with amidase-like domain</fullName>
    </submittedName>
</protein>
<dbReference type="SUPFAM" id="SSF46689">
    <property type="entry name" value="Homeodomain-like"/>
    <property type="match status" value="2"/>
</dbReference>
<feature type="domain" description="HTH araC/xylS-type" evidence="4">
    <location>
        <begin position="213"/>
        <end position="311"/>
    </location>
</feature>
<keyword evidence="6" id="KW-1185">Reference proteome</keyword>
<dbReference type="InterPro" id="IPR018060">
    <property type="entry name" value="HTH_AraC"/>
</dbReference>
<dbReference type="GO" id="GO:0003700">
    <property type="term" value="F:DNA-binding transcription factor activity"/>
    <property type="evidence" value="ECO:0007669"/>
    <property type="project" value="InterPro"/>
</dbReference>
<dbReference type="PROSITE" id="PS00041">
    <property type="entry name" value="HTH_ARAC_FAMILY_1"/>
    <property type="match status" value="1"/>
</dbReference>
<dbReference type="AlphaFoldDB" id="A0A4R7P0K1"/>
<dbReference type="InterPro" id="IPR002818">
    <property type="entry name" value="DJ-1/PfpI"/>
</dbReference>
<dbReference type="EMBL" id="SOBT01000010">
    <property type="protein sequence ID" value="TDU26792.1"/>
    <property type="molecule type" value="Genomic_DNA"/>
</dbReference>
<dbReference type="SMART" id="SM00342">
    <property type="entry name" value="HTH_ARAC"/>
    <property type="match status" value="1"/>
</dbReference>
<dbReference type="PANTHER" id="PTHR43130">
    <property type="entry name" value="ARAC-FAMILY TRANSCRIPTIONAL REGULATOR"/>
    <property type="match status" value="1"/>
</dbReference>
<dbReference type="InterPro" id="IPR018062">
    <property type="entry name" value="HTH_AraC-typ_CS"/>
</dbReference>
<sequence length="330" mass="36279">MPRHAPSPAVIGILDYPGAQGAAIHGLADLFETAARLDLARGAKSRRIEVQHLSRKDCRRSPTAPLAAVILPPCLTGIPTPRDAAPFARWLVEQHRRGTRLSSVCAGAFVLAQTGLLDERPATTHWALAEAFAQRFPDVQLDIAKLLIDDGDLLTAGGVMAWIDLGLRLIEQLTTPAVMIATARMFLVDPAGREQRHYSDPAPRLAHGDASILRVQHWIKARHGEKLTMSAMCEQARLGERTFLRRFQSATGQTPTAYVQQLRVSRARELLESSPQAIDEVAWTVGYEDPSAFRKIFQRIVGLSPGEYRRRFVPKIAAQRPISRVSGGVG</sequence>
<dbReference type="GO" id="GO:0043565">
    <property type="term" value="F:sequence-specific DNA binding"/>
    <property type="evidence" value="ECO:0007669"/>
    <property type="project" value="InterPro"/>
</dbReference>
<evidence type="ECO:0000256" key="3">
    <source>
        <dbReference type="ARBA" id="ARBA00023163"/>
    </source>
</evidence>
<dbReference type="RefSeq" id="WP_133882956.1">
    <property type="nucleotide sequence ID" value="NZ_MWIN01000009.1"/>
</dbReference>
<dbReference type="CDD" id="cd03138">
    <property type="entry name" value="GATase1_AraC_2"/>
    <property type="match status" value="1"/>
</dbReference>
<proteinExistence type="predicted"/>
<dbReference type="InterPro" id="IPR020449">
    <property type="entry name" value="Tscrpt_reg_AraC-type_HTH"/>
</dbReference>
<dbReference type="Gene3D" id="1.10.10.60">
    <property type="entry name" value="Homeodomain-like"/>
    <property type="match status" value="2"/>
</dbReference>
<keyword evidence="3" id="KW-0804">Transcription</keyword>
<dbReference type="OrthoDB" id="9803764at2"/>
<accession>A0A4R7P0K1</accession>
<dbReference type="InterPro" id="IPR029062">
    <property type="entry name" value="Class_I_gatase-like"/>
</dbReference>
<organism evidence="5 6">
    <name type="scientific">Panacagrimonas perspica</name>
    <dbReference type="NCBI Taxonomy" id="381431"/>
    <lineage>
        <taxon>Bacteria</taxon>
        <taxon>Pseudomonadati</taxon>
        <taxon>Pseudomonadota</taxon>
        <taxon>Gammaproteobacteria</taxon>
        <taxon>Nevskiales</taxon>
        <taxon>Nevskiaceae</taxon>
        <taxon>Panacagrimonas</taxon>
    </lineage>
</organism>
<reference evidence="5 6" key="1">
    <citation type="submission" date="2019-03" db="EMBL/GenBank/DDBJ databases">
        <title>Genomic Encyclopedia of Type Strains, Phase IV (KMG-IV): sequencing the most valuable type-strain genomes for metagenomic binning, comparative biology and taxonomic classification.</title>
        <authorList>
            <person name="Goeker M."/>
        </authorList>
    </citation>
    <scope>NUCLEOTIDE SEQUENCE [LARGE SCALE GENOMIC DNA]</scope>
    <source>
        <strain evidence="5 6">DSM 26377</strain>
    </source>
</reference>